<dbReference type="InterPro" id="IPR016155">
    <property type="entry name" value="Mopterin_synth/thiamin_S_b"/>
</dbReference>
<dbReference type="Proteomes" id="UP000680588">
    <property type="component" value="Chromosome"/>
</dbReference>
<keyword evidence="2" id="KW-1185">Reference proteome</keyword>
<evidence type="ECO:0000313" key="2">
    <source>
        <dbReference type="Proteomes" id="UP000680588"/>
    </source>
</evidence>
<evidence type="ECO:0000313" key="1">
    <source>
        <dbReference type="EMBL" id="QWQ37321.1"/>
    </source>
</evidence>
<proteinExistence type="predicted"/>
<dbReference type="EMBL" id="CP076456">
    <property type="protein sequence ID" value="QWQ37321.1"/>
    <property type="molecule type" value="Genomic_DNA"/>
</dbReference>
<dbReference type="InterPro" id="IPR012675">
    <property type="entry name" value="Beta-grasp_dom_sf"/>
</dbReference>
<dbReference type="Pfam" id="PF02597">
    <property type="entry name" value="ThiS"/>
    <property type="match status" value="1"/>
</dbReference>
<dbReference type="CDD" id="cd17040">
    <property type="entry name" value="Ubl_MoaD_like"/>
    <property type="match status" value="1"/>
</dbReference>
<reference evidence="1" key="1">
    <citation type="submission" date="2021-06" db="EMBL/GenBank/DDBJ databases">
        <title>Novel species in genus Arthrobacter.</title>
        <authorList>
            <person name="Zhang G."/>
        </authorList>
    </citation>
    <scope>NUCLEOTIDE SEQUENCE</scope>
    <source>
        <strain evidence="1">Zg-ZUI122</strain>
    </source>
</reference>
<name>A0A975S7P2_9MICC</name>
<dbReference type="InterPro" id="IPR003749">
    <property type="entry name" value="ThiS/MoaD-like"/>
</dbReference>
<dbReference type="RefSeq" id="WP_104104586.1">
    <property type="nucleotide sequence ID" value="NZ_CP076456.1"/>
</dbReference>
<dbReference type="Gene3D" id="3.10.20.30">
    <property type="match status" value="1"/>
</dbReference>
<accession>A0A975S7P2</accession>
<dbReference type="SUPFAM" id="SSF54285">
    <property type="entry name" value="MoaD/ThiS"/>
    <property type="match status" value="1"/>
</dbReference>
<protein>
    <submittedName>
        <fullName evidence="1">MoaD/ThiS family protein</fullName>
    </submittedName>
</protein>
<dbReference type="AlphaFoldDB" id="A0A975S7P2"/>
<gene>
    <name evidence="1" type="ORF">KG104_06120</name>
</gene>
<organism evidence="1 2">
    <name type="scientific">Arthrobacter sunyaminii</name>
    <dbReference type="NCBI Taxonomy" id="2816859"/>
    <lineage>
        <taxon>Bacteria</taxon>
        <taxon>Bacillati</taxon>
        <taxon>Actinomycetota</taxon>
        <taxon>Actinomycetes</taxon>
        <taxon>Micrococcales</taxon>
        <taxon>Micrococcaceae</taxon>
        <taxon>Arthrobacter</taxon>
    </lineage>
</organism>
<dbReference type="KEGG" id="asun:KG104_06120"/>
<sequence>MQIRYFGAAKAAAGVEEEILAGLEPGVDGVAEGAPLSDLLDFLATRHDSAPGGTPPLKSVISRSTFLVNGFAARDRSLPLAASDTVDILPPFAGG</sequence>